<dbReference type="PANTHER" id="PTHR35007">
    <property type="entry name" value="INTEGRAL MEMBRANE PROTEIN-RELATED"/>
    <property type="match status" value="1"/>
</dbReference>
<evidence type="ECO:0000256" key="5">
    <source>
        <dbReference type="ARBA" id="ARBA00023136"/>
    </source>
</evidence>
<keyword evidence="4 7" id="KW-1133">Transmembrane helix</keyword>
<evidence type="ECO:0000313" key="9">
    <source>
        <dbReference type="EMBL" id="MDR6243846.1"/>
    </source>
</evidence>
<evidence type="ECO:0000256" key="7">
    <source>
        <dbReference type="SAM" id="Phobius"/>
    </source>
</evidence>
<feature type="transmembrane region" description="Helical" evidence="7">
    <location>
        <begin position="281"/>
        <end position="305"/>
    </location>
</feature>
<keyword evidence="5 7" id="KW-0472">Membrane</keyword>
<keyword evidence="2" id="KW-1003">Cell membrane</keyword>
<dbReference type="Pfam" id="PF00482">
    <property type="entry name" value="T2SSF"/>
    <property type="match status" value="1"/>
</dbReference>
<evidence type="ECO:0000256" key="2">
    <source>
        <dbReference type="ARBA" id="ARBA00022475"/>
    </source>
</evidence>
<evidence type="ECO:0000256" key="6">
    <source>
        <dbReference type="SAM" id="Coils"/>
    </source>
</evidence>
<feature type="transmembrane region" description="Helical" evidence="7">
    <location>
        <begin position="255"/>
        <end position="275"/>
    </location>
</feature>
<evidence type="ECO:0000256" key="3">
    <source>
        <dbReference type="ARBA" id="ARBA00022692"/>
    </source>
</evidence>
<dbReference type="InterPro" id="IPR042094">
    <property type="entry name" value="T2SS_GspF_sf"/>
</dbReference>
<dbReference type="InterPro" id="IPR018076">
    <property type="entry name" value="T2SS_GspF_dom"/>
</dbReference>
<dbReference type="EMBL" id="JAVDQH010000005">
    <property type="protein sequence ID" value="MDR6243846.1"/>
    <property type="molecule type" value="Genomic_DNA"/>
</dbReference>
<evidence type="ECO:0000256" key="1">
    <source>
        <dbReference type="ARBA" id="ARBA00004651"/>
    </source>
</evidence>
<keyword evidence="10" id="KW-1185">Reference proteome</keyword>
<feature type="transmembrane region" description="Helical" evidence="7">
    <location>
        <begin position="107"/>
        <end position="128"/>
    </location>
</feature>
<keyword evidence="6" id="KW-0175">Coiled coil</keyword>
<protein>
    <submittedName>
        <fullName evidence="9">Tight adherence protein B</fullName>
    </submittedName>
</protein>
<name>A0ABU1IXA1_9BACL</name>
<sequence length="313" mass="35142">MTVETGFLIVLFLTVVAGALAVFELSGVRKKSKQLGKRLAELHTDEVKSRKNMYLRLATRFHGSDYGKEWEQKLMGADVRMSGFNYVLLQCVLLFVITYLLNVLLGLRFPMDMIVAYFVVTIGSSRWLKARRRKFAAQIDRQLPEVCRMLGSSIRAGMSIQQAIGMVASELKAPAGPLFQEMSRQLKLGSNIDTVLSELGERLQSRDIRLLIQTVTIQRQAGGNLAKAMDQLARTLEERERMNKELSNQTAESRYIALTLALMPVFLVVAFNIVFKGFVTPLFTIPGLILLVVVVILMLIGFLAIRRVTNIKA</sequence>
<feature type="domain" description="Type II secretion system protein GspF" evidence="8">
    <location>
        <begin position="147"/>
        <end position="270"/>
    </location>
</feature>
<organism evidence="9 10">
    <name type="scientific">Paenibacillus hunanensis</name>
    <dbReference type="NCBI Taxonomy" id="539262"/>
    <lineage>
        <taxon>Bacteria</taxon>
        <taxon>Bacillati</taxon>
        <taxon>Bacillota</taxon>
        <taxon>Bacilli</taxon>
        <taxon>Bacillales</taxon>
        <taxon>Paenibacillaceae</taxon>
        <taxon>Paenibacillus</taxon>
    </lineage>
</organism>
<evidence type="ECO:0000313" key="10">
    <source>
        <dbReference type="Proteomes" id="UP001185028"/>
    </source>
</evidence>
<comment type="subcellular location">
    <subcellularLocation>
        <location evidence="1">Cell membrane</location>
        <topology evidence="1">Multi-pass membrane protein</topology>
    </subcellularLocation>
</comment>
<feature type="transmembrane region" description="Helical" evidence="7">
    <location>
        <begin position="6"/>
        <end position="28"/>
    </location>
</feature>
<accession>A0ABU1IXA1</accession>
<evidence type="ECO:0000256" key="4">
    <source>
        <dbReference type="ARBA" id="ARBA00022989"/>
    </source>
</evidence>
<gene>
    <name evidence="9" type="ORF">JOC58_001739</name>
</gene>
<feature type="transmembrane region" description="Helical" evidence="7">
    <location>
        <begin position="83"/>
        <end position="101"/>
    </location>
</feature>
<dbReference type="Proteomes" id="UP001185028">
    <property type="component" value="Unassembled WGS sequence"/>
</dbReference>
<reference evidence="9 10" key="1">
    <citation type="submission" date="2023-07" db="EMBL/GenBank/DDBJ databases">
        <title>Genomic Encyclopedia of Type Strains, Phase IV (KMG-IV): sequencing the most valuable type-strain genomes for metagenomic binning, comparative biology and taxonomic classification.</title>
        <authorList>
            <person name="Goeker M."/>
        </authorList>
    </citation>
    <scope>NUCLEOTIDE SEQUENCE [LARGE SCALE GENOMIC DNA]</scope>
    <source>
        <strain evidence="9 10">DSM 22170</strain>
    </source>
</reference>
<proteinExistence type="predicted"/>
<comment type="caution">
    <text evidence="9">The sequence shown here is derived from an EMBL/GenBank/DDBJ whole genome shotgun (WGS) entry which is preliminary data.</text>
</comment>
<keyword evidence="3 7" id="KW-0812">Transmembrane</keyword>
<feature type="coiled-coil region" evidence="6">
    <location>
        <begin position="225"/>
        <end position="252"/>
    </location>
</feature>
<dbReference type="RefSeq" id="WP_188777031.1">
    <property type="nucleotide sequence ID" value="NZ_BMMB01000008.1"/>
</dbReference>
<dbReference type="PANTHER" id="PTHR35007:SF1">
    <property type="entry name" value="PILUS ASSEMBLY PROTEIN"/>
    <property type="match status" value="1"/>
</dbReference>
<evidence type="ECO:0000259" key="8">
    <source>
        <dbReference type="Pfam" id="PF00482"/>
    </source>
</evidence>
<dbReference type="Gene3D" id="1.20.81.30">
    <property type="entry name" value="Type II secretion system (T2SS), domain F"/>
    <property type="match status" value="1"/>
</dbReference>